<dbReference type="SUPFAM" id="SSF51735">
    <property type="entry name" value="NAD(P)-binding Rossmann-fold domains"/>
    <property type="match status" value="1"/>
</dbReference>
<dbReference type="PANTHER" id="PTHR48075">
    <property type="entry name" value="3-HYDROXYACYL-COA DEHYDROGENASE FAMILY PROTEIN"/>
    <property type="match status" value="1"/>
</dbReference>
<dbReference type="InterPro" id="IPR006108">
    <property type="entry name" value="3HC_DH_C"/>
</dbReference>
<sequence length="312" mass="34482">MSHQTICVLGSGTMGHGIGQVFAAASFPVVIYDINEQVLQLAKTRIHTNLKLMVEENYISEIEIDRIESNLTYSTDLIHAVSGASLIIEAVPEIIELKKELYEKLEFIIGENTIVASNTSTYSIERLAEGVSFADRMLVVHFFNPAHLVRLVEVVPSKQTKAEVIEQVIEFLSACGKNAVRLQKDIPGFIANRLQAAVVREAMYLLEQGIADARAIDSVIADGPGMRWAFDGPIQIADFGGLDIWEKVTGNLFPELDARTTAPSSISEKVQSNKLGAKSGEGFYQYDREEVTLAAKERDRKLIKLLAIKETE</sequence>
<evidence type="ECO:0000313" key="6">
    <source>
        <dbReference type="EMBL" id="MBE4907701.1"/>
    </source>
</evidence>
<dbReference type="InterPro" id="IPR006180">
    <property type="entry name" value="3-OHacyl-CoA_DH_CS"/>
</dbReference>
<comment type="caution">
    <text evidence="6">The sequence shown here is derived from an EMBL/GenBank/DDBJ whole genome shotgun (WGS) entry which is preliminary data.</text>
</comment>
<dbReference type="InterPro" id="IPR006176">
    <property type="entry name" value="3-OHacyl-CoA_DH_NAD-bd"/>
</dbReference>
<dbReference type="InterPro" id="IPR036291">
    <property type="entry name" value="NAD(P)-bd_dom_sf"/>
</dbReference>
<evidence type="ECO:0000313" key="7">
    <source>
        <dbReference type="Proteomes" id="UP001516662"/>
    </source>
</evidence>
<comment type="pathway">
    <text evidence="1">Lipid metabolism; butanoate metabolism.</text>
</comment>
<proteinExistence type="inferred from homology"/>
<feature type="domain" description="3-hydroxyacyl-CoA dehydrogenase NAD binding" evidence="5">
    <location>
        <begin position="5"/>
        <end position="185"/>
    </location>
</feature>
<dbReference type="InterPro" id="IPR013328">
    <property type="entry name" value="6PGD_dom2"/>
</dbReference>
<accession>A0ABR9QGU5</accession>
<dbReference type="Gene3D" id="3.40.50.720">
    <property type="entry name" value="NAD(P)-binding Rossmann-like Domain"/>
    <property type="match status" value="1"/>
</dbReference>
<keyword evidence="3" id="KW-0560">Oxidoreductase</keyword>
<dbReference type="InterPro" id="IPR008927">
    <property type="entry name" value="6-PGluconate_DH-like_C_sf"/>
</dbReference>
<dbReference type="SUPFAM" id="SSF48179">
    <property type="entry name" value="6-phosphogluconate dehydrogenase C-terminal domain-like"/>
    <property type="match status" value="1"/>
</dbReference>
<dbReference type="Proteomes" id="UP001516662">
    <property type="component" value="Unassembled WGS sequence"/>
</dbReference>
<dbReference type="Gene3D" id="1.10.1040.10">
    <property type="entry name" value="N-(1-d-carboxylethyl)-l-norvaline Dehydrogenase, domain 2"/>
    <property type="match status" value="1"/>
</dbReference>
<dbReference type="InterPro" id="IPR022694">
    <property type="entry name" value="3-OHacyl-CoA_DH"/>
</dbReference>
<evidence type="ECO:0000256" key="3">
    <source>
        <dbReference type="ARBA" id="ARBA00023002"/>
    </source>
</evidence>
<organism evidence="6 7">
    <name type="scientific">Litchfieldia luteola</name>
    <dbReference type="NCBI Taxonomy" id="682179"/>
    <lineage>
        <taxon>Bacteria</taxon>
        <taxon>Bacillati</taxon>
        <taxon>Bacillota</taxon>
        <taxon>Bacilli</taxon>
        <taxon>Bacillales</taxon>
        <taxon>Bacillaceae</taxon>
        <taxon>Litchfieldia</taxon>
    </lineage>
</organism>
<evidence type="ECO:0000259" key="5">
    <source>
        <dbReference type="Pfam" id="PF02737"/>
    </source>
</evidence>
<dbReference type="PIRSF" id="PIRSF000105">
    <property type="entry name" value="HCDH"/>
    <property type="match status" value="1"/>
</dbReference>
<gene>
    <name evidence="6" type="ORF">IMZ08_06495</name>
</gene>
<dbReference type="PANTHER" id="PTHR48075:SF5">
    <property type="entry name" value="3-HYDROXYBUTYRYL-COA DEHYDROGENASE"/>
    <property type="match status" value="1"/>
</dbReference>
<dbReference type="RefSeq" id="WP_193535181.1">
    <property type="nucleotide sequence ID" value="NZ_JADCLJ010000016.1"/>
</dbReference>
<name>A0ABR9QGU5_9BACI</name>
<evidence type="ECO:0000256" key="2">
    <source>
        <dbReference type="ARBA" id="ARBA00009463"/>
    </source>
</evidence>
<protein>
    <submittedName>
        <fullName evidence="6">3-hydroxyacyl-CoA dehydrogenase family protein</fullName>
    </submittedName>
</protein>
<keyword evidence="7" id="KW-1185">Reference proteome</keyword>
<dbReference type="Pfam" id="PF02737">
    <property type="entry name" value="3HCDH_N"/>
    <property type="match status" value="1"/>
</dbReference>
<dbReference type="EMBL" id="JADCLJ010000016">
    <property type="protein sequence ID" value="MBE4907701.1"/>
    <property type="molecule type" value="Genomic_DNA"/>
</dbReference>
<dbReference type="PROSITE" id="PS00067">
    <property type="entry name" value="3HCDH"/>
    <property type="match status" value="1"/>
</dbReference>
<feature type="domain" description="3-hydroxyacyl-CoA dehydrogenase C-terminal" evidence="4">
    <location>
        <begin position="188"/>
        <end position="286"/>
    </location>
</feature>
<comment type="similarity">
    <text evidence="2">Belongs to the 3-hydroxyacyl-CoA dehydrogenase family.</text>
</comment>
<reference evidence="6 7" key="1">
    <citation type="submission" date="2020-10" db="EMBL/GenBank/DDBJ databases">
        <title>Bacillus sp. HD4P25, an endophyte from a halophyte.</title>
        <authorList>
            <person name="Sun J.-Q."/>
        </authorList>
    </citation>
    <scope>NUCLEOTIDE SEQUENCE [LARGE SCALE GENOMIC DNA]</scope>
    <source>
        <strain evidence="6 7">YIM 93174</strain>
    </source>
</reference>
<evidence type="ECO:0000259" key="4">
    <source>
        <dbReference type="Pfam" id="PF00725"/>
    </source>
</evidence>
<evidence type="ECO:0000256" key="1">
    <source>
        <dbReference type="ARBA" id="ARBA00005086"/>
    </source>
</evidence>
<dbReference type="Pfam" id="PF00725">
    <property type="entry name" value="3HCDH"/>
    <property type="match status" value="1"/>
</dbReference>